<dbReference type="AlphaFoldDB" id="A0A0N4Y1H3"/>
<evidence type="ECO:0000313" key="2">
    <source>
        <dbReference type="Proteomes" id="UP000271162"/>
    </source>
</evidence>
<dbReference type="WBParaSite" id="NBR_0000946901-mRNA-1">
    <property type="protein sequence ID" value="NBR_0000946901-mRNA-1"/>
    <property type="gene ID" value="NBR_0000946901"/>
</dbReference>
<dbReference type="Proteomes" id="UP000271162">
    <property type="component" value="Unassembled WGS sequence"/>
</dbReference>
<reference evidence="3" key="1">
    <citation type="submission" date="2017-02" db="UniProtKB">
        <authorList>
            <consortium name="WormBaseParasite"/>
        </authorList>
    </citation>
    <scope>IDENTIFICATION</scope>
</reference>
<proteinExistence type="predicted"/>
<organism evidence="3">
    <name type="scientific">Nippostrongylus brasiliensis</name>
    <name type="common">Rat hookworm</name>
    <dbReference type="NCBI Taxonomy" id="27835"/>
    <lineage>
        <taxon>Eukaryota</taxon>
        <taxon>Metazoa</taxon>
        <taxon>Ecdysozoa</taxon>
        <taxon>Nematoda</taxon>
        <taxon>Chromadorea</taxon>
        <taxon>Rhabditida</taxon>
        <taxon>Rhabditina</taxon>
        <taxon>Rhabditomorpha</taxon>
        <taxon>Strongyloidea</taxon>
        <taxon>Heligmosomidae</taxon>
        <taxon>Nippostrongylus</taxon>
    </lineage>
</organism>
<gene>
    <name evidence="1" type="ORF">NBR_LOCUS9470</name>
</gene>
<evidence type="ECO:0000313" key="3">
    <source>
        <dbReference type="WBParaSite" id="NBR_0000946901-mRNA-1"/>
    </source>
</evidence>
<name>A0A0N4Y1H3_NIPBR</name>
<protein>
    <submittedName>
        <fullName evidence="1 3">Uncharacterized protein</fullName>
    </submittedName>
</protein>
<accession>A0A0N4Y1H3</accession>
<keyword evidence="2" id="KW-1185">Reference proteome</keyword>
<reference evidence="1 2" key="2">
    <citation type="submission" date="2018-11" db="EMBL/GenBank/DDBJ databases">
        <authorList>
            <consortium name="Pathogen Informatics"/>
        </authorList>
    </citation>
    <scope>NUCLEOTIDE SEQUENCE [LARGE SCALE GENOMIC DNA]</scope>
</reference>
<evidence type="ECO:0000313" key="1">
    <source>
        <dbReference type="EMBL" id="VDL73059.1"/>
    </source>
</evidence>
<sequence>MVYSGQQHEWSRSTRYSVVHERFRVSLARNIPPHAGDALLRRQKNPFPAGDHLISELNYLDVIGFGLPETPTHQDTEIAYSSAPTIVARSLLSRIFGTCYTEATTSNTISLHCRKRKAKRKPQERPTTTRFLPSEQRLTEETLAELDSSSIRQYNT</sequence>
<dbReference type="EMBL" id="UYSL01020147">
    <property type="protein sequence ID" value="VDL73059.1"/>
    <property type="molecule type" value="Genomic_DNA"/>
</dbReference>